<dbReference type="Proteomes" id="UP000092504">
    <property type="component" value="Unassembled WGS sequence"/>
</dbReference>
<feature type="region of interest" description="Disordered" evidence="1">
    <location>
        <begin position="1"/>
        <end position="22"/>
    </location>
</feature>
<dbReference type="InterPro" id="IPR019600">
    <property type="entry name" value="Hemin_uptake_protein_HemP"/>
</dbReference>
<proteinExistence type="predicted"/>
<comment type="caution">
    <text evidence="2">The sequence shown here is derived from an EMBL/GenBank/DDBJ whole genome shotgun (WGS) entry which is preliminary data.</text>
</comment>
<dbReference type="RefSeq" id="WP_013332168.1">
    <property type="nucleotide sequence ID" value="NZ_CP087224.1"/>
</dbReference>
<dbReference type="Gene3D" id="2.10.70.10">
    <property type="entry name" value="Complement Module, domain 1"/>
    <property type="match status" value="1"/>
</dbReference>
<protein>
    <submittedName>
        <fullName evidence="2">Uncharacterized protein</fullName>
    </submittedName>
</protein>
<evidence type="ECO:0000256" key="1">
    <source>
        <dbReference type="SAM" id="MobiDB-lite"/>
    </source>
</evidence>
<organism evidence="2 3">
    <name type="scientific">Halomonas elongata</name>
    <dbReference type="NCBI Taxonomy" id="2746"/>
    <lineage>
        <taxon>Bacteria</taxon>
        <taxon>Pseudomonadati</taxon>
        <taxon>Pseudomonadota</taxon>
        <taxon>Gammaproteobacteria</taxon>
        <taxon>Oceanospirillales</taxon>
        <taxon>Halomonadaceae</taxon>
        <taxon>Halomonas</taxon>
    </lineage>
</organism>
<dbReference type="AlphaFoldDB" id="A0A1B8P2W2"/>
<sequence length="56" mass="6411">MNARGKSPSTPERREEDAKAIDSETLLGRDGRLIIHHEGRRYVLRRTRLGKLILTA</sequence>
<dbReference type="PATRIC" id="fig|2746.7.peg.988"/>
<dbReference type="GeneID" id="91009726"/>
<gene>
    <name evidence="2" type="ORF">A8U91_00959</name>
</gene>
<evidence type="ECO:0000313" key="2">
    <source>
        <dbReference type="EMBL" id="OBX36616.1"/>
    </source>
</evidence>
<accession>A0A1B8P2W2</accession>
<dbReference type="Pfam" id="PF10636">
    <property type="entry name" value="hemP"/>
    <property type="match status" value="1"/>
</dbReference>
<feature type="compositionally biased region" description="Basic and acidic residues" evidence="1">
    <location>
        <begin position="11"/>
        <end position="22"/>
    </location>
</feature>
<reference evidence="2 3" key="1">
    <citation type="submission" date="2016-06" db="EMBL/GenBank/DDBJ databases">
        <title>Genome sequence of halotolerant plant growth promoting strain of Halomonas elongata HEK1 isolated from salterns of Rann of Kutch, Gujarat, India.</title>
        <authorList>
            <person name="Gaba S."/>
            <person name="Singh R.N."/>
            <person name="Abrol S."/>
            <person name="Kaushik R."/>
            <person name="Saxena A.K."/>
        </authorList>
    </citation>
    <scope>NUCLEOTIDE SEQUENCE [LARGE SCALE GENOMIC DNA]</scope>
    <source>
        <strain evidence="2 3">HEK1</strain>
    </source>
</reference>
<name>A0A1B8P2W2_HALEL</name>
<dbReference type="EMBL" id="MAJD01000001">
    <property type="protein sequence ID" value="OBX36616.1"/>
    <property type="molecule type" value="Genomic_DNA"/>
</dbReference>
<evidence type="ECO:0000313" key="3">
    <source>
        <dbReference type="Proteomes" id="UP000092504"/>
    </source>
</evidence>